<dbReference type="CDD" id="cd00433">
    <property type="entry name" value="Peptidase_M17"/>
    <property type="match status" value="1"/>
</dbReference>
<dbReference type="EC" id="3.4.11.10" evidence="8"/>
<comment type="function">
    <text evidence="7 8">Presumably involved in the processing and regular turnover of intracellular proteins. Catalyzes the removal of unsubstituted N-terminal amino acids from various peptides.</text>
</comment>
<dbReference type="NCBIfam" id="NF002073">
    <property type="entry name" value="PRK00913.1-2"/>
    <property type="match status" value="1"/>
</dbReference>
<dbReference type="GO" id="GO:0030145">
    <property type="term" value="F:manganese ion binding"/>
    <property type="evidence" value="ECO:0007669"/>
    <property type="project" value="UniProtKB-UniRule"/>
</dbReference>
<proteinExistence type="inferred from homology"/>
<keyword evidence="8" id="KW-0464">Manganese</keyword>
<dbReference type="HAMAP" id="MF_00181">
    <property type="entry name" value="Cytosol_peptidase_M17"/>
    <property type="match status" value="1"/>
</dbReference>
<dbReference type="Gene3D" id="3.40.220.10">
    <property type="entry name" value="Leucine Aminopeptidase, subunit E, domain 1"/>
    <property type="match status" value="1"/>
</dbReference>
<comment type="cofactor">
    <cofactor evidence="8">
        <name>Mn(2+)</name>
        <dbReference type="ChEBI" id="CHEBI:29035"/>
    </cofactor>
    <text evidence="8">Binds 2 manganese ions per subunit.</text>
</comment>
<dbReference type="InterPro" id="IPR008283">
    <property type="entry name" value="Peptidase_M17_N"/>
</dbReference>
<dbReference type="PRINTS" id="PR00481">
    <property type="entry name" value="LAMNOPPTDASE"/>
</dbReference>
<feature type="active site" evidence="8">
    <location>
        <position position="265"/>
    </location>
</feature>
<dbReference type="SUPFAM" id="SSF52949">
    <property type="entry name" value="Macro domain-like"/>
    <property type="match status" value="1"/>
</dbReference>
<keyword evidence="8" id="KW-0963">Cytoplasm</keyword>
<keyword evidence="4 8" id="KW-0031">Aminopeptidase</keyword>
<evidence type="ECO:0000313" key="11">
    <source>
        <dbReference type="Proteomes" id="UP000533476"/>
    </source>
</evidence>
<comment type="caution">
    <text evidence="10">The sequence shown here is derived from an EMBL/GenBank/DDBJ whole genome shotgun (WGS) entry which is preliminary data.</text>
</comment>
<organism evidence="10 11">
    <name type="scientific">Sulfobacillus harzensis</name>
    <dbReference type="NCBI Taxonomy" id="2729629"/>
    <lineage>
        <taxon>Bacteria</taxon>
        <taxon>Bacillati</taxon>
        <taxon>Bacillota</taxon>
        <taxon>Clostridia</taxon>
        <taxon>Eubacteriales</taxon>
        <taxon>Clostridiales Family XVII. Incertae Sedis</taxon>
        <taxon>Sulfobacillus</taxon>
    </lineage>
</organism>
<feature type="binding site" evidence="8">
    <location>
        <position position="258"/>
    </location>
    <ligand>
        <name>Mn(2+)</name>
        <dbReference type="ChEBI" id="CHEBI:29035"/>
        <label>2</label>
    </ligand>
</feature>
<dbReference type="GO" id="GO:0005737">
    <property type="term" value="C:cytoplasm"/>
    <property type="evidence" value="ECO:0007669"/>
    <property type="project" value="UniProtKB-SubCell"/>
</dbReference>
<dbReference type="PANTHER" id="PTHR11963:SF23">
    <property type="entry name" value="CYTOSOL AMINOPEPTIDASE"/>
    <property type="match status" value="1"/>
</dbReference>
<feature type="binding site" evidence="8">
    <location>
        <position position="258"/>
    </location>
    <ligand>
        <name>Mn(2+)</name>
        <dbReference type="ChEBI" id="CHEBI:29035"/>
        <label>1</label>
    </ligand>
</feature>
<dbReference type="AlphaFoldDB" id="A0A7Y0Q0W1"/>
<feature type="domain" description="Cytosol aminopeptidase" evidence="9">
    <location>
        <begin position="333"/>
        <end position="340"/>
    </location>
</feature>
<feature type="binding site" evidence="8">
    <location>
        <position position="253"/>
    </location>
    <ligand>
        <name>Mn(2+)</name>
        <dbReference type="ChEBI" id="CHEBI:29035"/>
        <label>2</label>
    </ligand>
</feature>
<dbReference type="NCBIfam" id="NF002074">
    <property type="entry name" value="PRK00913.1-4"/>
    <property type="match status" value="1"/>
</dbReference>
<dbReference type="InterPro" id="IPR023042">
    <property type="entry name" value="Peptidase_M17_leu_NH2_pept"/>
</dbReference>
<dbReference type="InterPro" id="IPR011356">
    <property type="entry name" value="Leucine_aapep/pepB"/>
</dbReference>
<keyword evidence="8" id="KW-0479">Metal-binding</keyword>
<sequence length="486" mass="51608">MATVHISQGSGFDLSVDLLVVGVYQGEVPEELDRRFKGAIREAVQRDEASFKWLNSWSSYSFGAVQARRVAVLGLGEKGSLGVREWKQVGGHIGQLANEAKAKSLAVMMPETSLAPEETAEFLTEGLLVGSWHFAGYKADPPQQSWQEATLAGWLASAEAGVRRGEIIARAQNFTRDLGFRPSNKLYPELLAQEAVKAGQSHGFSVEVFDENKLAELGMEALLGVGAGSAHPPRLVVMRYQGGGSRTLALVGKGITFDTGGISLKPPLGMEEMKYDMLGAGAVLGAMMAIADLKLPINVVGLMAVAQNMPSGTAYKPGDVVKAFNGKTIEVTNTDAEGRVALSDAVSYAAHLGVDWIVETSTLTGAVVVVLGHEATGLVATDDPLASLVLQASEASGERVWRLPIYPEYKKLYHSDVADMKNSPGRDAGTITAGMIISEFAGNVPYAHLDIAGTAWTPKGPLNNVKNGPTGVMVPTFVKLADMLSR</sequence>
<feature type="active site" evidence="8">
    <location>
        <position position="339"/>
    </location>
</feature>
<keyword evidence="11" id="KW-1185">Reference proteome</keyword>
<dbReference type="GO" id="GO:0006508">
    <property type="term" value="P:proteolysis"/>
    <property type="evidence" value="ECO:0007669"/>
    <property type="project" value="UniProtKB-KW"/>
</dbReference>
<comment type="similarity">
    <text evidence="3 8">Belongs to the peptidase M17 family.</text>
</comment>
<keyword evidence="6 8" id="KW-0378">Hydrolase</keyword>
<feature type="binding site" evidence="8">
    <location>
        <position position="335"/>
    </location>
    <ligand>
        <name>Mn(2+)</name>
        <dbReference type="ChEBI" id="CHEBI:29035"/>
        <label>1</label>
    </ligand>
</feature>
<dbReference type="GO" id="GO:0070006">
    <property type="term" value="F:metalloaminopeptidase activity"/>
    <property type="evidence" value="ECO:0007669"/>
    <property type="project" value="InterPro"/>
</dbReference>
<evidence type="ECO:0000259" key="9">
    <source>
        <dbReference type="PROSITE" id="PS00631"/>
    </source>
</evidence>
<keyword evidence="5 8" id="KW-0645">Protease</keyword>
<dbReference type="Proteomes" id="UP000533476">
    <property type="component" value="Unassembled WGS sequence"/>
</dbReference>
<dbReference type="PROSITE" id="PS00631">
    <property type="entry name" value="CYTOSOL_AP"/>
    <property type="match status" value="1"/>
</dbReference>
<feature type="binding site" evidence="8">
    <location>
        <position position="337"/>
    </location>
    <ligand>
        <name>Mn(2+)</name>
        <dbReference type="ChEBI" id="CHEBI:29035"/>
        <label>2</label>
    </ligand>
</feature>
<dbReference type="PANTHER" id="PTHR11963">
    <property type="entry name" value="LEUCINE AMINOPEPTIDASE-RELATED"/>
    <property type="match status" value="1"/>
</dbReference>
<dbReference type="Gene3D" id="3.40.630.10">
    <property type="entry name" value="Zn peptidases"/>
    <property type="match status" value="1"/>
</dbReference>
<dbReference type="Pfam" id="PF02789">
    <property type="entry name" value="Peptidase_M17_N"/>
    <property type="match status" value="1"/>
</dbReference>
<evidence type="ECO:0000256" key="6">
    <source>
        <dbReference type="ARBA" id="ARBA00022801"/>
    </source>
</evidence>
<dbReference type="RefSeq" id="WP_169095546.1">
    <property type="nucleotide sequence ID" value="NZ_JABBVZ010000001.1"/>
</dbReference>
<dbReference type="InterPro" id="IPR043472">
    <property type="entry name" value="Macro_dom-like"/>
</dbReference>
<dbReference type="InterPro" id="IPR000819">
    <property type="entry name" value="Peptidase_M17_C"/>
</dbReference>
<evidence type="ECO:0000256" key="8">
    <source>
        <dbReference type="HAMAP-Rule" id="MF_00181"/>
    </source>
</evidence>
<evidence type="ECO:0000256" key="1">
    <source>
        <dbReference type="ARBA" id="ARBA00000135"/>
    </source>
</evidence>
<dbReference type="EMBL" id="JABBVZ010000001">
    <property type="protein sequence ID" value="NMP20822.1"/>
    <property type="molecule type" value="Genomic_DNA"/>
</dbReference>
<evidence type="ECO:0000256" key="2">
    <source>
        <dbReference type="ARBA" id="ARBA00000967"/>
    </source>
</evidence>
<evidence type="ECO:0000256" key="3">
    <source>
        <dbReference type="ARBA" id="ARBA00009528"/>
    </source>
</evidence>
<name>A0A7Y0Q0W1_9FIRM</name>
<dbReference type="SUPFAM" id="SSF53187">
    <property type="entry name" value="Zn-dependent exopeptidases"/>
    <property type="match status" value="1"/>
</dbReference>
<gene>
    <name evidence="8" type="primary">pepA</name>
    <name evidence="10" type="ORF">HIJ39_00405</name>
</gene>
<evidence type="ECO:0000313" key="10">
    <source>
        <dbReference type="EMBL" id="NMP20822.1"/>
    </source>
</evidence>
<comment type="catalytic activity">
    <reaction evidence="2 8">
        <text>Release of an N-terminal amino acid, preferentially leucine, but not glutamic or aspartic acids.</text>
        <dbReference type="EC" id="3.4.11.10"/>
    </reaction>
</comment>
<feature type="binding site" evidence="8">
    <location>
        <position position="337"/>
    </location>
    <ligand>
        <name>Mn(2+)</name>
        <dbReference type="ChEBI" id="CHEBI:29035"/>
        <label>1</label>
    </ligand>
</feature>
<dbReference type="EC" id="3.4.11.1" evidence="8"/>
<feature type="binding site" evidence="8">
    <location>
        <position position="276"/>
    </location>
    <ligand>
        <name>Mn(2+)</name>
        <dbReference type="ChEBI" id="CHEBI:29035"/>
        <label>2</label>
    </ligand>
</feature>
<evidence type="ECO:0000256" key="7">
    <source>
        <dbReference type="ARBA" id="ARBA00049972"/>
    </source>
</evidence>
<accession>A0A7Y0Q0W1</accession>
<reference evidence="10 11" key="1">
    <citation type="submission" date="2020-04" db="EMBL/GenBank/DDBJ databases">
        <authorList>
            <person name="Zhang R."/>
            <person name="Schippers A."/>
        </authorList>
    </citation>
    <scope>NUCLEOTIDE SEQUENCE [LARGE SCALE GENOMIC DNA]</scope>
    <source>
        <strain evidence="10 11">DSM 109850</strain>
    </source>
</reference>
<dbReference type="Pfam" id="PF00883">
    <property type="entry name" value="Peptidase_M17"/>
    <property type="match status" value="1"/>
</dbReference>
<comment type="catalytic activity">
    <reaction evidence="1 8">
        <text>Release of an N-terminal amino acid, Xaa-|-Yaa-, in which Xaa is preferably Leu, but may be other amino acids including Pro although not Arg or Lys, and Yaa may be Pro. Amino acid amides and methyl esters are also readily hydrolyzed, but rates on arylamides are exceedingly low.</text>
        <dbReference type="EC" id="3.4.11.1"/>
    </reaction>
</comment>
<protein>
    <recommendedName>
        <fullName evidence="8">Probable cytosol aminopeptidase</fullName>
        <ecNumber evidence="8">3.4.11.1</ecNumber>
    </recommendedName>
    <alternativeName>
        <fullName evidence="8">Leucine aminopeptidase</fullName>
        <shortName evidence="8">LAP</shortName>
        <ecNumber evidence="8">3.4.11.10</ecNumber>
    </alternativeName>
    <alternativeName>
        <fullName evidence="8">Leucyl aminopeptidase</fullName>
    </alternativeName>
</protein>
<comment type="subcellular location">
    <subcellularLocation>
        <location evidence="8">Cytoplasm</location>
    </subcellularLocation>
</comment>
<evidence type="ECO:0000256" key="5">
    <source>
        <dbReference type="ARBA" id="ARBA00022670"/>
    </source>
</evidence>
<evidence type="ECO:0000256" key="4">
    <source>
        <dbReference type="ARBA" id="ARBA00022438"/>
    </source>
</evidence>